<evidence type="ECO:0000313" key="1">
    <source>
        <dbReference type="EMBL" id="CDX49090.1"/>
    </source>
</evidence>
<dbReference type="EMBL" id="CCND01000001">
    <property type="protein sequence ID" value="CDX49090.1"/>
    <property type="molecule type" value="Genomic_DNA"/>
</dbReference>
<protein>
    <submittedName>
        <fullName evidence="1">Uncharacterized protein</fullName>
    </submittedName>
</protein>
<gene>
    <name evidence="1" type="ORF">MPL1032_10179</name>
</gene>
<proteinExistence type="predicted"/>
<evidence type="ECO:0000313" key="2">
    <source>
        <dbReference type="Proteomes" id="UP000182888"/>
    </source>
</evidence>
<organism evidence="1 2">
    <name type="scientific">Mesorhizobium plurifarium</name>
    <dbReference type="NCBI Taxonomy" id="69974"/>
    <lineage>
        <taxon>Bacteria</taxon>
        <taxon>Pseudomonadati</taxon>
        <taxon>Pseudomonadota</taxon>
        <taxon>Alphaproteobacteria</taxon>
        <taxon>Hyphomicrobiales</taxon>
        <taxon>Phyllobacteriaceae</taxon>
        <taxon>Mesorhizobium</taxon>
    </lineage>
</organism>
<reference evidence="2" key="1">
    <citation type="submission" date="2014-08" db="EMBL/GenBank/DDBJ databases">
        <authorList>
            <person name="Edwards T."/>
        </authorList>
    </citation>
    <scope>NUCLEOTIDE SEQUENCE [LARGE SCALE GENOMIC DNA]</scope>
</reference>
<name>A0A0K2VMM1_MESPL</name>
<sequence length="71" mass="7837">MPRADDGRLGLGTNLSSFMPHPSMVLPHHPATALVRHKLVPSFSGKLALARETERGRLRVLTLGHDVDRDM</sequence>
<accession>A0A0K2VMM1</accession>
<dbReference type="Proteomes" id="UP000182888">
    <property type="component" value="Unassembled WGS sequence"/>
</dbReference>
<dbReference type="AlphaFoldDB" id="A0A0K2VMM1"/>